<proteinExistence type="predicted"/>
<gene>
    <name evidence="2" type="ORF">UFOVP380_18</name>
</gene>
<protein>
    <recommendedName>
        <fullName evidence="3">Tail protein</fullName>
    </recommendedName>
</protein>
<dbReference type="EMBL" id="LR798317">
    <property type="protein sequence ID" value="CAB5223217.1"/>
    <property type="molecule type" value="Genomic_DNA"/>
</dbReference>
<name>A0A6J7WZH8_9CAUD</name>
<feature type="compositionally biased region" description="Basic residues" evidence="1">
    <location>
        <begin position="152"/>
        <end position="168"/>
    </location>
</feature>
<sequence length="313" mass="34502">MTRQFNRLVGLRISGVKDTLTLNEGLDIQFHIRKDRSSMPNEATVSIKNLSEASRKFMAVDADFELSVGYDGQAQLLAKMDIARCTTTWSPPDSVTELQGLDGYAAMKNKNVTLGLAAGATVNQAIASIAKQLGLPMRVMGEQTVRIPLPPSKKKAAPKRHRAKSRKRKIKRKVWLKHPLKGGYSHTGKASQALDDLASKVGATWGIVNGILLFVLKGEAINTVPVLTISPENGLLAQPEVLDDTVSSDRVLPKYIKPKGYQVTMLLRPNLNPFDLIEVKSRFVNGLFVVDTVEHRGGNRVDEFITRATIHER</sequence>
<evidence type="ECO:0008006" key="3">
    <source>
        <dbReference type="Google" id="ProtNLM"/>
    </source>
</evidence>
<accession>A0A6J7WZH8</accession>
<organism evidence="2">
    <name type="scientific">uncultured Caudovirales phage</name>
    <dbReference type="NCBI Taxonomy" id="2100421"/>
    <lineage>
        <taxon>Viruses</taxon>
        <taxon>Duplodnaviria</taxon>
        <taxon>Heunggongvirae</taxon>
        <taxon>Uroviricota</taxon>
        <taxon>Caudoviricetes</taxon>
        <taxon>Peduoviridae</taxon>
        <taxon>Maltschvirus</taxon>
        <taxon>Maltschvirus maltsch</taxon>
    </lineage>
</organism>
<feature type="region of interest" description="Disordered" evidence="1">
    <location>
        <begin position="149"/>
        <end position="168"/>
    </location>
</feature>
<evidence type="ECO:0000256" key="1">
    <source>
        <dbReference type="SAM" id="MobiDB-lite"/>
    </source>
</evidence>
<evidence type="ECO:0000313" key="2">
    <source>
        <dbReference type="EMBL" id="CAB5223217.1"/>
    </source>
</evidence>
<reference evidence="2" key="1">
    <citation type="submission" date="2020-05" db="EMBL/GenBank/DDBJ databases">
        <authorList>
            <person name="Chiriac C."/>
            <person name="Salcher M."/>
            <person name="Ghai R."/>
            <person name="Kavagutti S V."/>
        </authorList>
    </citation>
    <scope>NUCLEOTIDE SEQUENCE</scope>
</reference>